<evidence type="ECO:0000256" key="7">
    <source>
        <dbReference type="ARBA" id="ARBA00032824"/>
    </source>
</evidence>
<dbReference type="GO" id="GO:0045454">
    <property type="term" value="P:cell redox homeostasis"/>
    <property type="evidence" value="ECO:0007669"/>
    <property type="project" value="TreeGrafter"/>
</dbReference>
<dbReference type="InterPro" id="IPR050217">
    <property type="entry name" value="Peroxiredoxin"/>
</dbReference>
<feature type="active site" description="Cysteine sulfenic acid (-SOH) intermediate; for peroxidase activity" evidence="9">
    <location>
        <position position="61"/>
    </location>
</feature>
<dbReference type="GO" id="GO:0033554">
    <property type="term" value="P:cellular response to stress"/>
    <property type="evidence" value="ECO:0007669"/>
    <property type="project" value="TreeGrafter"/>
</dbReference>
<keyword evidence="13" id="KW-1185">Reference proteome</keyword>
<evidence type="ECO:0000256" key="1">
    <source>
        <dbReference type="ARBA" id="ARBA00009796"/>
    </source>
</evidence>
<feature type="signal peptide" evidence="10">
    <location>
        <begin position="1"/>
        <end position="18"/>
    </location>
</feature>
<feature type="domain" description="Thioredoxin" evidence="11">
    <location>
        <begin position="19"/>
        <end position="175"/>
    </location>
</feature>
<dbReference type="Gene3D" id="3.30.1020.10">
    <property type="entry name" value="Antioxidant, Horf6, Chain A, domain2"/>
    <property type="match status" value="1"/>
</dbReference>
<dbReference type="PIRSF" id="PIRSF000239">
    <property type="entry name" value="AHPC"/>
    <property type="match status" value="1"/>
</dbReference>
<dbReference type="InterPro" id="IPR013766">
    <property type="entry name" value="Thioredoxin_domain"/>
</dbReference>
<keyword evidence="10" id="KW-0732">Signal</keyword>
<evidence type="ECO:0000313" key="13">
    <source>
        <dbReference type="Proteomes" id="UP000006764"/>
    </source>
</evidence>
<dbReference type="RefSeq" id="WP_008739245.1">
    <property type="nucleotide sequence ID" value="NZ_CP004387.1"/>
</dbReference>
<dbReference type="InterPro" id="IPR024706">
    <property type="entry name" value="Peroxiredoxin_AhpC-typ"/>
</dbReference>
<keyword evidence="3" id="KW-0049">Antioxidant</keyword>
<keyword evidence="2 12" id="KW-0575">Peroxidase</keyword>
<organism evidence="12 13">
    <name type="scientific">Isoalcanivorax pacificus W11-5</name>
    <dbReference type="NCBI Taxonomy" id="391936"/>
    <lineage>
        <taxon>Bacteria</taxon>
        <taxon>Pseudomonadati</taxon>
        <taxon>Pseudomonadota</taxon>
        <taxon>Gammaproteobacteria</taxon>
        <taxon>Oceanospirillales</taxon>
        <taxon>Alcanivoracaceae</taxon>
        <taxon>Isoalcanivorax</taxon>
    </lineage>
</organism>
<dbReference type="SUPFAM" id="SSF52833">
    <property type="entry name" value="Thioredoxin-like"/>
    <property type="match status" value="1"/>
</dbReference>
<evidence type="ECO:0000256" key="6">
    <source>
        <dbReference type="ARBA" id="ARBA00025719"/>
    </source>
</evidence>
<dbReference type="InterPro" id="IPR000866">
    <property type="entry name" value="AhpC/TSA"/>
</dbReference>
<dbReference type="AlphaFoldDB" id="A0A0B4XL65"/>
<comment type="similarity">
    <text evidence="6">Belongs to the peroxiredoxin family. Prx6 subfamily.</text>
</comment>
<dbReference type="EMBL" id="CP004387">
    <property type="protein sequence ID" value="AJD47866.1"/>
    <property type="molecule type" value="Genomic_DNA"/>
</dbReference>
<comment type="function">
    <text evidence="8">Thiol-specific peroxidase that catalyzes the reduction of hydrogen peroxide and organic hydroperoxides to water and alcohols, respectively. Plays a role in cell protection against oxidative stress by detoxifying peroxides.</text>
</comment>
<dbReference type="Pfam" id="PF10417">
    <property type="entry name" value="1-cysPrx_C"/>
    <property type="match status" value="1"/>
</dbReference>
<feature type="chain" id="PRO_5002111246" description="Thioredoxin peroxidase" evidence="10">
    <location>
        <begin position="19"/>
        <end position="226"/>
    </location>
</feature>
<dbReference type="Pfam" id="PF00578">
    <property type="entry name" value="AhpC-TSA"/>
    <property type="match status" value="1"/>
</dbReference>
<dbReference type="Proteomes" id="UP000006764">
    <property type="component" value="Chromosome"/>
</dbReference>
<evidence type="ECO:0000256" key="4">
    <source>
        <dbReference type="ARBA" id="ARBA00023002"/>
    </source>
</evidence>
<comment type="similarity">
    <text evidence="1">Belongs to the peroxiredoxin family. AhpC/Prx1 subfamily.</text>
</comment>
<dbReference type="Gene3D" id="3.40.30.10">
    <property type="entry name" value="Glutaredoxin"/>
    <property type="match status" value="1"/>
</dbReference>
<dbReference type="HOGENOM" id="CLU_042529_4_2_6"/>
<keyword evidence="4" id="KW-0560">Oxidoreductase</keyword>
<reference evidence="12 13" key="1">
    <citation type="journal article" date="2012" name="J. Bacteriol.">
        <title>Genome sequence of an alkane-degrading bacterium, Alcanivorax pacificus type strain W11-5, isolated from deep sea sediment.</title>
        <authorList>
            <person name="Lai Q."/>
            <person name="Shao Z."/>
        </authorList>
    </citation>
    <scope>NUCLEOTIDE SEQUENCE [LARGE SCALE GENOMIC DNA]</scope>
    <source>
        <strain evidence="12 13">W11-5</strain>
    </source>
</reference>
<evidence type="ECO:0000256" key="5">
    <source>
        <dbReference type="ARBA" id="ARBA00023284"/>
    </source>
</evidence>
<proteinExistence type="inferred from homology"/>
<evidence type="ECO:0000256" key="2">
    <source>
        <dbReference type="ARBA" id="ARBA00022559"/>
    </source>
</evidence>
<evidence type="ECO:0000256" key="10">
    <source>
        <dbReference type="SAM" id="SignalP"/>
    </source>
</evidence>
<dbReference type="OrthoDB" id="9812811at2"/>
<evidence type="ECO:0000256" key="9">
    <source>
        <dbReference type="PIRSR" id="PIRSR000239-1"/>
    </source>
</evidence>
<dbReference type="GO" id="GO:0005829">
    <property type="term" value="C:cytosol"/>
    <property type="evidence" value="ECO:0007669"/>
    <property type="project" value="TreeGrafter"/>
</dbReference>
<dbReference type="GO" id="GO:0042744">
    <property type="term" value="P:hydrogen peroxide catabolic process"/>
    <property type="evidence" value="ECO:0007669"/>
    <property type="project" value="TreeGrafter"/>
</dbReference>
<dbReference type="PROSITE" id="PS51352">
    <property type="entry name" value="THIOREDOXIN_2"/>
    <property type="match status" value="1"/>
</dbReference>
<keyword evidence="5" id="KW-0676">Redox-active center</keyword>
<accession>A0A0B4XL65</accession>
<evidence type="ECO:0000256" key="3">
    <source>
        <dbReference type="ARBA" id="ARBA00022862"/>
    </source>
</evidence>
<dbReference type="PANTHER" id="PTHR10681">
    <property type="entry name" value="THIOREDOXIN PEROXIDASE"/>
    <property type="match status" value="1"/>
</dbReference>
<protein>
    <recommendedName>
        <fullName evidence="7">Thioredoxin peroxidase</fullName>
    </recommendedName>
</protein>
<dbReference type="KEGG" id="apac:S7S_07250"/>
<dbReference type="GO" id="GO:0008379">
    <property type="term" value="F:thioredoxin peroxidase activity"/>
    <property type="evidence" value="ECO:0007669"/>
    <property type="project" value="TreeGrafter"/>
</dbReference>
<dbReference type="InterPro" id="IPR045020">
    <property type="entry name" value="PRX_1cys"/>
</dbReference>
<dbReference type="STRING" id="391936.S7S_07250"/>
<name>A0A0B4XL65_9GAMM</name>
<evidence type="ECO:0000259" key="11">
    <source>
        <dbReference type="PROSITE" id="PS51352"/>
    </source>
</evidence>
<dbReference type="CDD" id="cd03016">
    <property type="entry name" value="PRX_1cys"/>
    <property type="match status" value="1"/>
</dbReference>
<evidence type="ECO:0000313" key="12">
    <source>
        <dbReference type="EMBL" id="AJD47866.1"/>
    </source>
</evidence>
<gene>
    <name evidence="12" type="ORF">S7S_07250</name>
</gene>
<sequence length="226" mass="25569">MRYGLGLLLCCWLTPACALLLGDEAPDFHADTTAGPLHFDDWRQDHWVVLFSHPASFTPVCTTELAAVQRRQKAFAARGVRTLALAVSPLDDLRRWLDDIERSQGVRPAFPLIADHHRTISTRYGMLHPRAQSVSTVRSVFVIDPRGRLRLKMDYPAQVGRNFDELLRAIDALQATYQYPVLTPVDWQPGDDVIISPRLSPADARMLFPAQRDTVLPYLKYTPLPQ</sequence>
<dbReference type="GO" id="GO:0006979">
    <property type="term" value="P:response to oxidative stress"/>
    <property type="evidence" value="ECO:0007669"/>
    <property type="project" value="TreeGrafter"/>
</dbReference>
<evidence type="ECO:0000256" key="8">
    <source>
        <dbReference type="ARBA" id="ARBA00037420"/>
    </source>
</evidence>
<dbReference type="InterPro" id="IPR019479">
    <property type="entry name" value="Peroxiredoxin_C"/>
</dbReference>
<dbReference type="InterPro" id="IPR036249">
    <property type="entry name" value="Thioredoxin-like_sf"/>
</dbReference>
<dbReference type="PANTHER" id="PTHR10681:SF128">
    <property type="entry name" value="THIOREDOXIN-DEPENDENT PEROXIDE REDUCTASE, MITOCHONDRIAL"/>
    <property type="match status" value="1"/>
</dbReference>